<feature type="region of interest" description="Disordered" evidence="1">
    <location>
        <begin position="148"/>
        <end position="224"/>
    </location>
</feature>
<dbReference type="STRING" id="5762.D2VJT2"/>
<dbReference type="Gene3D" id="3.40.50.720">
    <property type="entry name" value="NAD(P)-binding Rossmann-like Domain"/>
    <property type="match status" value="2"/>
</dbReference>
<dbReference type="InterPro" id="IPR002347">
    <property type="entry name" value="SDR_fam"/>
</dbReference>
<name>D2VJT2_NAEGR</name>
<evidence type="ECO:0008006" key="4">
    <source>
        <dbReference type="Google" id="ProtNLM"/>
    </source>
</evidence>
<dbReference type="GeneID" id="8853141"/>
<dbReference type="PANTHER" id="PTHR43544">
    <property type="entry name" value="SHORT-CHAIN DEHYDROGENASE/REDUCTASE"/>
    <property type="match status" value="1"/>
</dbReference>
<evidence type="ECO:0000256" key="1">
    <source>
        <dbReference type="SAM" id="MobiDB-lite"/>
    </source>
</evidence>
<dbReference type="Pfam" id="PF00106">
    <property type="entry name" value="adh_short"/>
    <property type="match status" value="1"/>
</dbReference>
<dbReference type="VEuPathDB" id="AmoebaDB:NAEGRDRAFT_58420"/>
<dbReference type="eggNOG" id="ENOG502QU6Z">
    <property type="taxonomic scope" value="Eukaryota"/>
</dbReference>
<dbReference type="Proteomes" id="UP000006671">
    <property type="component" value="Unassembled WGS sequence"/>
</dbReference>
<organism evidence="3">
    <name type="scientific">Naegleria gruberi</name>
    <name type="common">Amoeba</name>
    <dbReference type="NCBI Taxonomy" id="5762"/>
    <lineage>
        <taxon>Eukaryota</taxon>
        <taxon>Discoba</taxon>
        <taxon>Heterolobosea</taxon>
        <taxon>Tetramitia</taxon>
        <taxon>Eutetramitia</taxon>
        <taxon>Vahlkampfiidae</taxon>
        <taxon>Naegleria</taxon>
    </lineage>
</organism>
<gene>
    <name evidence="2" type="ORF">NAEGRDRAFT_58420</name>
</gene>
<evidence type="ECO:0000313" key="2">
    <source>
        <dbReference type="EMBL" id="EFC43006.1"/>
    </source>
</evidence>
<dbReference type="OMA" id="IFCINNG"/>
<dbReference type="GO" id="GO:0016491">
    <property type="term" value="F:oxidoreductase activity"/>
    <property type="evidence" value="ECO:0007669"/>
    <property type="project" value="TreeGrafter"/>
</dbReference>
<accession>D2VJT2</accession>
<dbReference type="EMBL" id="GG738876">
    <property type="protein sequence ID" value="EFC43006.1"/>
    <property type="molecule type" value="Genomic_DNA"/>
</dbReference>
<evidence type="ECO:0000313" key="3">
    <source>
        <dbReference type="Proteomes" id="UP000006671"/>
    </source>
</evidence>
<dbReference type="KEGG" id="ngr:NAEGRDRAFT_58420"/>
<keyword evidence="3" id="KW-1185">Reference proteome</keyword>
<protein>
    <recommendedName>
        <fullName evidence="4">F-box domain-containing protein</fullName>
    </recommendedName>
</protein>
<feature type="compositionally biased region" description="Acidic residues" evidence="1">
    <location>
        <begin position="195"/>
        <end position="218"/>
    </location>
</feature>
<dbReference type="SUPFAM" id="SSF51735">
    <property type="entry name" value="NAD(P)-binding Rossmann-fold domains"/>
    <property type="match status" value="1"/>
</dbReference>
<feature type="compositionally biased region" description="Acidic residues" evidence="1">
    <location>
        <begin position="154"/>
        <end position="176"/>
    </location>
</feature>
<dbReference type="RefSeq" id="XP_002675750.1">
    <property type="nucleotide sequence ID" value="XM_002675704.1"/>
</dbReference>
<dbReference type="InterPro" id="IPR036291">
    <property type="entry name" value="NAD(P)-bd_dom_sf"/>
</dbReference>
<sequence>MADNLSTVSVARGGEDDGTGLIGQLPNELIKQIFYYCSGKEEVQNLALTNKLLYSIFDAEMELNLDRLRLGFLNGRVKKESRLSRLLELYNSNNGEMLTYDQYFVDKNLMYKEAYTDRIQVPSLDAGDEEINREDFIKSMLCDIPASRNMKLNEDDEDNEKEDEEKEDKDSDEEEEAPKKKKRKLSKKARKRFDDEDMNDDEDEEQDDEEGDSDDEEEAKVAKAKKGFEANTLNEFKTRINKLLKKNTLAATISNIIFEFNKSSNIKFIIAGGFVLHCITGCSSCDIDIFCINNGEDDKSVDIAFKKVLAIIEKKLKEESIEYRVLKTNGTLNIMPKISGERTKFQNKYPDSSTPDNKLGVQFVLRRVASIEELMCFFDIDACRFSFDGEKVYTILEGLRALQYNMNFIGREHISTILYYDRAIKYSRRGFGTFSVDFHHPLQHRLHIQPFVTWLRKFFGEHYFNDDPQVIEDDPYYSGYSNWDEYSHLAPYMFVHIYGNGDEEQNYGNRDIDEDNYYTVILRSVDYWLIDKFCNHPIRTVLSSLWEYYSDGRYINDLKKVKVEDNVDGDEELIESIATHIEKHDVHYFCKDISELLQKNQSIYITEGYLDSHLMKKYKYYKCYICGKYSHITKKKKCENTDFCSECHKFNERAKSLRRDLNDKVAIVTGARAKIGYETALLLLRMKCTVAATSRFAHNAFDKFKLEKDFNDWKDRLLVYPLNLKDGKSVMEFIEFIKKKFKHIDIIINNAAQTVRRPVTYYQPLIEIELKNCDSPLPLSLPTENKDVKELQVLSNNLIEQTIRCTKETSLPEDLSYIPTSEKDKFGEFIDKRKLNSWNQSLTDTSTIELVEAQMINNVAPTLIVSNLQGVMTPDYDKADGDSNPNDSLALGYSFIINVSSHEGQFNTTGKTDNHIHTNTSKASLNMLTRSGANQFAKSGILMNSVDTGWVSSAIKTFKDPVLNCEDAAYRILYPILSGSLDYGKLYKDYKVVDW</sequence>
<dbReference type="PANTHER" id="PTHR43544:SF10">
    <property type="entry name" value="SHORT-CHAIN DEHYDROGENASE_REDUCTASE FAMILY PROTEIN"/>
    <property type="match status" value="1"/>
</dbReference>
<dbReference type="AlphaFoldDB" id="D2VJT2"/>
<dbReference type="GO" id="GO:0005737">
    <property type="term" value="C:cytoplasm"/>
    <property type="evidence" value="ECO:0007669"/>
    <property type="project" value="TreeGrafter"/>
</dbReference>
<dbReference type="InParanoid" id="D2VJT2"/>
<feature type="compositionally biased region" description="Basic residues" evidence="1">
    <location>
        <begin position="179"/>
        <end position="191"/>
    </location>
</feature>
<reference evidence="2 3" key="1">
    <citation type="journal article" date="2010" name="Cell">
        <title>The genome of Naegleria gruberi illuminates early eukaryotic versatility.</title>
        <authorList>
            <person name="Fritz-Laylin L.K."/>
            <person name="Prochnik S.E."/>
            <person name="Ginger M.L."/>
            <person name="Dacks J.B."/>
            <person name="Carpenter M.L."/>
            <person name="Field M.C."/>
            <person name="Kuo A."/>
            <person name="Paredez A."/>
            <person name="Chapman J."/>
            <person name="Pham J."/>
            <person name="Shu S."/>
            <person name="Neupane R."/>
            <person name="Cipriano M."/>
            <person name="Mancuso J."/>
            <person name="Tu H."/>
            <person name="Salamov A."/>
            <person name="Lindquist E."/>
            <person name="Shapiro H."/>
            <person name="Lucas S."/>
            <person name="Grigoriev I.V."/>
            <person name="Cande W.Z."/>
            <person name="Fulton C."/>
            <person name="Rokhsar D.S."/>
            <person name="Dawson S.C."/>
        </authorList>
    </citation>
    <scope>NUCLEOTIDE SEQUENCE [LARGE SCALE GENOMIC DNA]</scope>
    <source>
        <strain evidence="2 3">NEG-M</strain>
    </source>
</reference>
<dbReference type="InterPro" id="IPR051468">
    <property type="entry name" value="Fungal_SecMetab_SDRs"/>
</dbReference>
<proteinExistence type="predicted"/>